<evidence type="ECO:0000313" key="11">
    <source>
        <dbReference type="Proteomes" id="UP001370348"/>
    </source>
</evidence>
<keyword evidence="4" id="KW-0732">Signal</keyword>
<keyword evidence="7" id="KW-0449">Lipoprotein</keyword>
<accession>A0ABZ2LMZ2</accession>
<keyword evidence="5 9" id="KW-0472">Membrane</keyword>
<evidence type="ECO:0000256" key="2">
    <source>
        <dbReference type="ARBA" id="ARBA00008520"/>
    </source>
</evidence>
<keyword evidence="3" id="KW-1003">Cell membrane</keyword>
<feature type="transmembrane region" description="Helical" evidence="9">
    <location>
        <begin position="7"/>
        <end position="27"/>
    </location>
</feature>
<evidence type="ECO:0000313" key="10">
    <source>
        <dbReference type="EMBL" id="WXB12279.1"/>
    </source>
</evidence>
<dbReference type="RefSeq" id="WP_394821901.1">
    <property type="nucleotide sequence ID" value="NZ_CP089984.1"/>
</dbReference>
<keyword evidence="11" id="KW-1185">Reference proteome</keyword>
<comment type="subcellular location">
    <subcellularLocation>
        <location evidence="1">Periplasm</location>
    </subcellularLocation>
</comment>
<dbReference type="Gene3D" id="3.40.190.10">
    <property type="entry name" value="Periplasmic binding protein-like II"/>
    <property type="match status" value="2"/>
</dbReference>
<dbReference type="PROSITE" id="PS51257">
    <property type="entry name" value="PROKAR_LIPOPROTEIN"/>
    <property type="match status" value="1"/>
</dbReference>
<dbReference type="SUPFAM" id="SSF53850">
    <property type="entry name" value="Periplasmic binding protein-like II"/>
    <property type="match status" value="1"/>
</dbReference>
<sequence>MNFLARYALYFGIGTVATTATAVSLVGCSKKEAAPSLAATATDTSALEKAAEKWVDQEFTPSTLTRAQQLEEMKWFREAAKPFRGMAINVVSETIDTHVYESKTMAKAFEEITGIKIKHDIIQEGDVIEKLQTEMQSGRSIYDMYVNDSDLIGTHSRYGFAIPLSDFMTGEGKDVTLPTLDIDDFIGKSFGTAPDGKLYQLPDQQFANLYWFRYDWFSRPDLKQRFKAKYGYELGVPVNWSAYEDIADFFTNDVKTIDGVKVYGHMDYGKKDPSLGWRFTDAWLSMAGVGDKGLPNGKPVDEWGIRVEGCNPAGSSVARGGEANGPAAVYALTKYIEWLKKYAPPEAAGMTFSEAGPVPGQGQVAQQIFWYTAFTAPLTKAGLPVVNPDGTPKWRMAPSPHGPYWDEGTKLGYQDAGSWTMLKNAPLERRKAAWLYAQFTVAKSTSLKKFLTGLTPIRDSDLKSDAVTKIAPKLGGLVEFYRSPARVAWTPTGTNVPDYPKLAQLWWQNVSLAVTGEKTPQAAMDGLADQMDDVLGRLERTGMKNCSPKLNEKKDPKYWFDQPGAPKGKVANEKPKGETVPYDQLLQAWKEGRVK</sequence>
<dbReference type="InterPro" id="IPR050490">
    <property type="entry name" value="Bact_solute-bd_prot1"/>
</dbReference>
<evidence type="ECO:0000256" key="7">
    <source>
        <dbReference type="ARBA" id="ARBA00023288"/>
    </source>
</evidence>
<evidence type="ECO:0000256" key="4">
    <source>
        <dbReference type="ARBA" id="ARBA00022729"/>
    </source>
</evidence>
<dbReference type="PANTHER" id="PTHR43649">
    <property type="entry name" value="ARABINOSE-BINDING PROTEIN-RELATED"/>
    <property type="match status" value="1"/>
</dbReference>
<dbReference type="InterPro" id="IPR014597">
    <property type="entry name" value="ABC_tp_sb"/>
</dbReference>
<evidence type="ECO:0000256" key="1">
    <source>
        <dbReference type="ARBA" id="ARBA00004418"/>
    </source>
</evidence>
<protein>
    <submittedName>
        <fullName evidence="10">ABC transporter substrate-binding protein</fullName>
    </submittedName>
</protein>
<dbReference type="InterPro" id="IPR006059">
    <property type="entry name" value="SBP"/>
</dbReference>
<gene>
    <name evidence="10" type="ORF">LZC94_31075</name>
</gene>
<name>A0ABZ2LMZ2_9BACT</name>
<dbReference type="EMBL" id="CP089984">
    <property type="protein sequence ID" value="WXB12279.1"/>
    <property type="molecule type" value="Genomic_DNA"/>
</dbReference>
<dbReference type="PIRSF" id="PIRSF035859">
    <property type="entry name" value="ABC_tp_sb"/>
    <property type="match status" value="1"/>
</dbReference>
<evidence type="ECO:0000256" key="9">
    <source>
        <dbReference type="SAM" id="Phobius"/>
    </source>
</evidence>
<keyword evidence="9" id="KW-0812">Transmembrane</keyword>
<dbReference type="Pfam" id="PF01547">
    <property type="entry name" value="SBP_bac_1"/>
    <property type="match status" value="1"/>
</dbReference>
<proteinExistence type="inferred from homology"/>
<keyword evidence="6" id="KW-0564">Palmitate</keyword>
<dbReference type="PANTHER" id="PTHR43649:SF33">
    <property type="entry name" value="POLYGALACTURONAN_RHAMNOGALACTURONAN-BINDING PROTEIN YTCQ"/>
    <property type="match status" value="1"/>
</dbReference>
<reference evidence="10 11" key="1">
    <citation type="submission" date="2021-12" db="EMBL/GenBank/DDBJ databases">
        <title>Discovery of the Pendulisporaceae a myxobacterial family with distinct sporulation behavior and unique specialized metabolism.</title>
        <authorList>
            <person name="Garcia R."/>
            <person name="Popoff A."/>
            <person name="Bader C.D."/>
            <person name="Loehr J."/>
            <person name="Walesch S."/>
            <person name="Walt C."/>
            <person name="Boldt J."/>
            <person name="Bunk B."/>
            <person name="Haeckl F.J.F.P.J."/>
            <person name="Gunesch A.P."/>
            <person name="Birkelbach J."/>
            <person name="Nuebel U."/>
            <person name="Pietschmann T."/>
            <person name="Bach T."/>
            <person name="Mueller R."/>
        </authorList>
    </citation>
    <scope>NUCLEOTIDE SEQUENCE [LARGE SCALE GENOMIC DNA]</scope>
    <source>
        <strain evidence="10 11">MSr11954</strain>
    </source>
</reference>
<comment type="similarity">
    <text evidence="2">Belongs to the bacterial solute-binding protein 1 family.</text>
</comment>
<evidence type="ECO:0000256" key="5">
    <source>
        <dbReference type="ARBA" id="ARBA00023136"/>
    </source>
</evidence>
<evidence type="ECO:0000256" key="8">
    <source>
        <dbReference type="SAM" id="MobiDB-lite"/>
    </source>
</evidence>
<keyword evidence="9" id="KW-1133">Transmembrane helix</keyword>
<evidence type="ECO:0000256" key="6">
    <source>
        <dbReference type="ARBA" id="ARBA00023139"/>
    </source>
</evidence>
<dbReference type="Proteomes" id="UP001370348">
    <property type="component" value="Chromosome"/>
</dbReference>
<evidence type="ECO:0000256" key="3">
    <source>
        <dbReference type="ARBA" id="ARBA00022475"/>
    </source>
</evidence>
<organism evidence="10 11">
    <name type="scientific">Pendulispora albinea</name>
    <dbReference type="NCBI Taxonomy" id="2741071"/>
    <lineage>
        <taxon>Bacteria</taxon>
        <taxon>Pseudomonadati</taxon>
        <taxon>Myxococcota</taxon>
        <taxon>Myxococcia</taxon>
        <taxon>Myxococcales</taxon>
        <taxon>Sorangiineae</taxon>
        <taxon>Pendulisporaceae</taxon>
        <taxon>Pendulispora</taxon>
    </lineage>
</organism>
<feature type="region of interest" description="Disordered" evidence="8">
    <location>
        <begin position="549"/>
        <end position="581"/>
    </location>
</feature>